<evidence type="ECO:0000313" key="4">
    <source>
        <dbReference type="Proteomes" id="UP000277766"/>
    </source>
</evidence>
<evidence type="ECO:0000256" key="1">
    <source>
        <dbReference type="ARBA" id="ARBA00008950"/>
    </source>
</evidence>
<accession>A0A431W018</accession>
<dbReference type="Pfam" id="PF12850">
    <property type="entry name" value="Metallophos_2"/>
    <property type="match status" value="1"/>
</dbReference>
<comment type="caution">
    <text evidence="3">The sequence shown here is derived from an EMBL/GenBank/DDBJ whole genome shotgun (WGS) entry which is preliminary data.</text>
</comment>
<dbReference type="Gene3D" id="3.60.21.10">
    <property type="match status" value="1"/>
</dbReference>
<gene>
    <name evidence="3" type="ORF">EJ104_04995</name>
</gene>
<dbReference type="PIRSF" id="PIRSF000883">
    <property type="entry name" value="Pesterase_MJ0912"/>
    <property type="match status" value="1"/>
</dbReference>
<dbReference type="OrthoDB" id="9800565at2"/>
<dbReference type="InterPro" id="IPR029052">
    <property type="entry name" value="Metallo-depent_PP-like"/>
</dbReference>
<dbReference type="EMBL" id="RXPE01000006">
    <property type="protein sequence ID" value="RTR28713.1"/>
    <property type="molecule type" value="Genomic_DNA"/>
</dbReference>
<comment type="similarity">
    <text evidence="1">Belongs to the metallophosphoesterase superfamily. YfcE family.</text>
</comment>
<evidence type="ECO:0000259" key="2">
    <source>
        <dbReference type="Pfam" id="PF12850"/>
    </source>
</evidence>
<dbReference type="GO" id="GO:0005737">
    <property type="term" value="C:cytoplasm"/>
    <property type="evidence" value="ECO:0007669"/>
    <property type="project" value="TreeGrafter"/>
</dbReference>
<dbReference type="SUPFAM" id="SSF56300">
    <property type="entry name" value="Metallo-dependent phosphatases"/>
    <property type="match status" value="1"/>
</dbReference>
<organism evidence="3 4">
    <name type="scientific">Deinococcus radiophilus</name>
    <dbReference type="NCBI Taxonomy" id="32062"/>
    <lineage>
        <taxon>Bacteria</taxon>
        <taxon>Thermotogati</taxon>
        <taxon>Deinococcota</taxon>
        <taxon>Deinococci</taxon>
        <taxon>Deinococcales</taxon>
        <taxon>Deinococcaceae</taxon>
        <taxon>Deinococcus</taxon>
    </lineage>
</organism>
<dbReference type="AlphaFoldDB" id="A0A431W018"/>
<reference evidence="3 4" key="1">
    <citation type="submission" date="2018-12" db="EMBL/GenBank/DDBJ databases">
        <title>Deinococcus radiophilus ATCC 27603 genome sequencing and assembly.</title>
        <authorList>
            <person name="Maclea K.S."/>
            <person name="Maynard C.R."/>
        </authorList>
    </citation>
    <scope>NUCLEOTIDE SEQUENCE [LARGE SCALE GENOMIC DNA]</scope>
    <source>
        <strain evidence="3 4">ATCC 27603</strain>
    </source>
</reference>
<evidence type="ECO:0000313" key="3">
    <source>
        <dbReference type="EMBL" id="RTR28713.1"/>
    </source>
</evidence>
<dbReference type="Proteomes" id="UP000277766">
    <property type="component" value="Unassembled WGS sequence"/>
</dbReference>
<protein>
    <submittedName>
        <fullName evidence="3">Metallophosphoesterase</fullName>
    </submittedName>
</protein>
<dbReference type="PANTHER" id="PTHR42850">
    <property type="entry name" value="METALLOPHOSPHOESTERASE"/>
    <property type="match status" value="1"/>
</dbReference>
<dbReference type="RefSeq" id="WP_126351662.1">
    <property type="nucleotide sequence ID" value="NZ_RXPE01000006.1"/>
</dbReference>
<dbReference type="PANTHER" id="PTHR42850:SF2">
    <property type="entry name" value="BLL5683 PROTEIN"/>
    <property type="match status" value="1"/>
</dbReference>
<dbReference type="InterPro" id="IPR011152">
    <property type="entry name" value="Pesterase_MJ0912"/>
</dbReference>
<proteinExistence type="inferred from homology"/>
<dbReference type="InterPro" id="IPR050126">
    <property type="entry name" value="Ap4A_hydrolase"/>
</dbReference>
<dbReference type="InterPro" id="IPR024654">
    <property type="entry name" value="Calcineurin-like_PHP_lpxH"/>
</dbReference>
<keyword evidence="4" id="KW-1185">Reference proteome</keyword>
<sequence>MRLGIISDLHANIHALTASAEFLRAQAVDQIVVVGDLVGYGANPGPVIDYVQQHGFSACLGSSDMRVALPLGDREGRHGPAEQVINWSRDILTSEQLDFLRSLPVGGRLKTPSGRIRFFHGSPQDPEEKLDLAGPEEKLQVLAAQYPARLIVAAGTHVPFVRQVGEVTFLDPGSVGLSLNHEPGADVAVIDCVADAAPRVTLHKVPYDIASAAFDIMAWELPAQIANVIKTGHG</sequence>
<feature type="domain" description="Calcineurin-like phosphoesterase" evidence="2">
    <location>
        <begin position="1"/>
        <end position="192"/>
    </location>
</feature>
<dbReference type="GO" id="GO:0016791">
    <property type="term" value="F:phosphatase activity"/>
    <property type="evidence" value="ECO:0007669"/>
    <property type="project" value="TreeGrafter"/>
</dbReference>
<name>A0A431W018_9DEIO</name>